<dbReference type="RefSeq" id="WP_096371624.1">
    <property type="nucleotide sequence ID" value="NZ_AP017624.1"/>
</dbReference>
<protein>
    <submittedName>
        <fullName evidence="2">Uncharacterized protein</fullName>
    </submittedName>
</protein>
<gene>
    <name evidence="2" type="ORF">SHTP_3951</name>
</gene>
<evidence type="ECO:0000313" key="2">
    <source>
        <dbReference type="EMBL" id="BAV42920.1"/>
    </source>
</evidence>
<sequence>MTNGLAVAQRLDEGRPAVDHTRRYLRACQQLGYQDPFLARGFDPIGDRYDSEDGLDLYLLDGDCARLRAAGATIAEALGMQRGQVGALAMAWTGPGADAAVNFLQRHVEAGQRIVAEVRAAALGCESLREGLWRLVDMKVESVIAIDDRTLARRPAWLAACAEVGAGAAPGSAAAELVRHQINPYLDNDIRDDWLGAMRAATAGIGAAYTTLADRLTSSVPVSFDHPDDLGSGRQSPPVPSALAAIAPAAATSAPAPDPEPAFAASPAVPAGIAPAPGAGLELPTDAGDFGALGDFGGPGGLGAAGTGGFGGLAGLAGRIVDALAELLGTAAVPIADPLGSVDPADGGDRSGADAVDDVGDENPSEPRKPDAATETGASDEKSDGGEAPEAADGSPPGAPAGDGAERSAMPIGEQARTPVPEGAATPVAQPPRVPEAPPHDGSAPAGEASSPCEIAADELPKAGP</sequence>
<evidence type="ECO:0000313" key="3">
    <source>
        <dbReference type="Proteomes" id="UP000218067"/>
    </source>
</evidence>
<name>A0A1B4Y781_MYCUL</name>
<dbReference type="GeneID" id="93438522"/>
<accession>A0A1B4Y781</accession>
<dbReference type="Proteomes" id="UP000218067">
    <property type="component" value="Chromosome"/>
</dbReference>
<feature type="region of interest" description="Disordered" evidence="1">
    <location>
        <begin position="336"/>
        <end position="465"/>
    </location>
</feature>
<feature type="compositionally biased region" description="Acidic residues" evidence="1">
    <location>
        <begin position="355"/>
        <end position="364"/>
    </location>
</feature>
<feature type="compositionally biased region" description="Low complexity" evidence="1">
    <location>
        <begin position="386"/>
        <end position="403"/>
    </location>
</feature>
<organism evidence="2 3">
    <name type="scientific">Mycobacterium ulcerans subsp. shinshuense</name>
    <dbReference type="NCBI Taxonomy" id="1124626"/>
    <lineage>
        <taxon>Bacteria</taxon>
        <taxon>Bacillati</taxon>
        <taxon>Actinomycetota</taxon>
        <taxon>Actinomycetes</taxon>
        <taxon>Mycobacteriales</taxon>
        <taxon>Mycobacteriaceae</taxon>
        <taxon>Mycobacterium</taxon>
        <taxon>Mycobacterium ulcerans group</taxon>
    </lineage>
</organism>
<dbReference type="EMBL" id="AP017624">
    <property type="protein sequence ID" value="BAV42920.1"/>
    <property type="molecule type" value="Genomic_DNA"/>
</dbReference>
<evidence type="ECO:0000256" key="1">
    <source>
        <dbReference type="SAM" id="MobiDB-lite"/>
    </source>
</evidence>
<reference evidence="2 3" key="1">
    <citation type="submission" date="2016-08" db="EMBL/GenBank/DDBJ databases">
        <title>Complete genome sequence of Mycobacterium shinshuense, a subspecies of M. ulcerans.</title>
        <authorList>
            <person name="Yoshida M."/>
            <person name="Ogura Y."/>
            <person name="Hayashi T."/>
            <person name="Hoshino Y."/>
        </authorList>
    </citation>
    <scope>NUCLEOTIDE SEQUENCE [LARGE SCALE GENOMIC DNA]</scope>
    <source>
        <strain evidence="3">ATCC 33728</strain>
    </source>
</reference>
<dbReference type="AlphaFoldDB" id="A0A1B4Y781"/>
<proteinExistence type="predicted"/>